<evidence type="ECO:0000256" key="2">
    <source>
        <dbReference type="ARBA" id="ARBA00022448"/>
    </source>
</evidence>
<evidence type="ECO:0000256" key="7">
    <source>
        <dbReference type="ARBA" id="ARBA00023286"/>
    </source>
</evidence>
<feature type="compositionally biased region" description="Basic and acidic residues" evidence="9">
    <location>
        <begin position="1169"/>
        <end position="1183"/>
    </location>
</feature>
<dbReference type="InterPro" id="IPR018488">
    <property type="entry name" value="cNMP-bd_CS"/>
</dbReference>
<gene>
    <name evidence="12" type="ORF">JTE90_001266</name>
</gene>
<keyword evidence="4 10" id="KW-1133">Transmembrane helix</keyword>
<evidence type="ECO:0000313" key="13">
    <source>
        <dbReference type="Proteomes" id="UP000827092"/>
    </source>
</evidence>
<evidence type="ECO:0000256" key="9">
    <source>
        <dbReference type="SAM" id="MobiDB-lite"/>
    </source>
</evidence>
<proteinExistence type="predicted"/>
<evidence type="ECO:0000259" key="11">
    <source>
        <dbReference type="PROSITE" id="PS50042"/>
    </source>
</evidence>
<dbReference type="GO" id="GO:0044877">
    <property type="term" value="F:protein-containing complex binding"/>
    <property type="evidence" value="ECO:0007669"/>
    <property type="project" value="TreeGrafter"/>
</dbReference>
<keyword evidence="6 10" id="KW-0472">Membrane</keyword>
<dbReference type="Pfam" id="PF00027">
    <property type="entry name" value="cNMP_binding"/>
    <property type="match status" value="1"/>
</dbReference>
<evidence type="ECO:0000313" key="12">
    <source>
        <dbReference type="EMBL" id="KAG8190657.1"/>
    </source>
</evidence>
<dbReference type="Proteomes" id="UP000827092">
    <property type="component" value="Unassembled WGS sequence"/>
</dbReference>
<evidence type="ECO:0000256" key="8">
    <source>
        <dbReference type="ARBA" id="ARBA00023303"/>
    </source>
</evidence>
<feature type="region of interest" description="Disordered" evidence="9">
    <location>
        <begin position="85"/>
        <end position="105"/>
    </location>
</feature>
<dbReference type="PROSITE" id="PS50042">
    <property type="entry name" value="CNMP_BINDING_3"/>
    <property type="match status" value="1"/>
</dbReference>
<dbReference type="InterPro" id="IPR005821">
    <property type="entry name" value="Ion_trans_dom"/>
</dbReference>
<feature type="compositionally biased region" description="Basic and acidic residues" evidence="9">
    <location>
        <begin position="752"/>
        <end position="772"/>
    </location>
</feature>
<feature type="compositionally biased region" description="Basic and acidic residues" evidence="9">
    <location>
        <begin position="28"/>
        <end position="39"/>
    </location>
</feature>
<accession>A0AAV6V2Q4</accession>
<dbReference type="SMART" id="SM00100">
    <property type="entry name" value="cNMP"/>
    <property type="match status" value="1"/>
</dbReference>
<feature type="region of interest" description="Disordered" evidence="9">
    <location>
        <begin position="1025"/>
        <end position="1066"/>
    </location>
</feature>
<evidence type="ECO:0000256" key="10">
    <source>
        <dbReference type="SAM" id="Phobius"/>
    </source>
</evidence>
<dbReference type="InterPro" id="IPR000595">
    <property type="entry name" value="cNMP-bd_dom"/>
</dbReference>
<keyword evidence="7" id="KW-1071">Ligand-gated ion channel</keyword>
<dbReference type="FunFam" id="1.10.287.630:FF:000001">
    <property type="entry name" value="Cyclic nucleotide-gated channel alpha 3"/>
    <property type="match status" value="1"/>
</dbReference>
<feature type="compositionally biased region" description="Polar residues" evidence="9">
    <location>
        <begin position="1039"/>
        <end position="1052"/>
    </location>
</feature>
<evidence type="ECO:0000256" key="3">
    <source>
        <dbReference type="ARBA" id="ARBA00022692"/>
    </source>
</evidence>
<dbReference type="EMBL" id="JAFNEN010000177">
    <property type="protein sequence ID" value="KAG8190657.1"/>
    <property type="molecule type" value="Genomic_DNA"/>
</dbReference>
<feature type="transmembrane region" description="Helical" evidence="10">
    <location>
        <begin position="331"/>
        <end position="353"/>
    </location>
</feature>
<sequence length="1302" mass="148433">MVEGSPRKVAVAAHDGHMKTSPSGDDEDKAHFKFRHDLKPSSPGRSNPAGGRWKKLRTTVQLTQAVTHRSKPPLKREDSFLKRFSTRPPSAGQPSSPQHPEAPASDKWQLRRAVLNPDESLLFWWLWLVTACGLYNAWTLIAREAFPELDDRCGWLWSALDWFTDIVYLLDVAVQFRTGYLEQGIMVRDGRRLARHYLRSRDFFLDVAALAPLGLFKGFIGDSPLLRFPRFLKARRIYKFYYAVESRTAYPNLWRVANLIHVLLLLAHWFGCFYYMLSELEGFVGGWAYQHPPGGEEKSPLVRKYLGSVYWSTLTLTTIGDLATPATNLQYLFTIISYLIGVFIFATIVGQVGNVITNRNASRLEFERLLDGAKMYMRHHKVPKGMQRRVQRWYDYSWSRGRMQGGGDIHSALGILPDKLKTELAIHVNLKTLKKVSIFQECQPEFLHDLVLKMKAYIFTPGDLVCRKGEVAREMFIIADGILQVINEKGQVLTHMQAGDFFGEIGILNLDGFNRRTADVRSVGYSELFSLSREDVLSAMKDYPEAEEILQTMGRRRLLEARLNNASEKLAHQADSELKNENKQRKLGLNLTHLLRKKDPQQFDSSNHKQKHSNTTIISNKPSNANHYPEVQKKELHQNSVIHFNHVELKPSDTKISTEESARVTCFMEQITSKFRKRRKTPQVRTRLKHSWWYKISNFVHLRRTTFSTSSKCSDKLHSDEDLPVVFLRNDELKLRKDPSIDNRKLSNWQKDVGEDKKLRNKQKESSNDDHSMSNGQKDIVGDGRTGNKQKENGEGRRTNCLPKDATNNRRASNWQKDSSSDDRKMSNWQKDSSSEDRKMSNWHPSKPSVSNWNRSELFGTADTTHNRSRRKTFAEGMLFSVGHAPERLVSTHVSVVSPTTDVQTHETTEDVSPMSSNYSLTPSTTESEESGENREDVDIETKKMKVYSPNLKVTAVQSSYQETELPEEFRLMIRNIVFGIKDKVDALIVQSEYKTIEEIKQLRERIKQQDALIEYLESRCAKQANPDVHTPDDIVPHTPSSPVARSSTPDDQTQEEADIGSEAPSPADLLKFEEEEMWLVEFPPNLPAPAKPRSKLRRHSSVEVGPLPPFHLSLPTHEADFFLQPQPPMDGQVSPRRFSESHVRPDVVRLNSSFAAKVRRVLAKVRVNRESEEQSGGEETRASRWPHVHSKREEKRGRRSSTGSTNDRLQSGGGLFQTLQPKKYQGSSSEPSDSNTARYSGDTKPGPAKRLLPTITESNSFDSLRESPFHVQTPSPLATTDSEIPMTSVVIDMTTVGEDFP</sequence>
<feature type="region of interest" description="Disordered" evidence="9">
    <location>
        <begin position="600"/>
        <end position="627"/>
    </location>
</feature>
<dbReference type="InterPro" id="IPR014710">
    <property type="entry name" value="RmlC-like_jellyroll"/>
</dbReference>
<feature type="region of interest" description="Disordered" evidence="9">
    <location>
        <begin position="1"/>
        <end position="55"/>
    </location>
</feature>
<feature type="region of interest" description="Disordered" evidence="9">
    <location>
        <begin position="1169"/>
        <end position="1253"/>
    </location>
</feature>
<reference evidence="12 13" key="1">
    <citation type="journal article" date="2022" name="Nat. Ecol. Evol.">
        <title>A masculinizing supergene underlies an exaggerated male reproductive morph in a spider.</title>
        <authorList>
            <person name="Hendrickx F."/>
            <person name="De Corte Z."/>
            <person name="Sonet G."/>
            <person name="Van Belleghem S.M."/>
            <person name="Kostlbacher S."/>
            <person name="Vangestel C."/>
        </authorList>
    </citation>
    <scope>NUCLEOTIDE SEQUENCE [LARGE SCALE GENOMIC DNA]</scope>
    <source>
        <strain evidence="12">W744_W776</strain>
    </source>
</reference>
<feature type="region of interest" description="Disordered" evidence="9">
    <location>
        <begin position="898"/>
        <end position="939"/>
    </location>
</feature>
<comment type="caution">
    <text evidence="12">The sequence shown here is derived from an EMBL/GenBank/DDBJ whole genome shotgun (WGS) entry which is preliminary data.</text>
</comment>
<organism evidence="12 13">
    <name type="scientific">Oedothorax gibbosus</name>
    <dbReference type="NCBI Taxonomy" id="931172"/>
    <lineage>
        <taxon>Eukaryota</taxon>
        <taxon>Metazoa</taxon>
        <taxon>Ecdysozoa</taxon>
        <taxon>Arthropoda</taxon>
        <taxon>Chelicerata</taxon>
        <taxon>Arachnida</taxon>
        <taxon>Araneae</taxon>
        <taxon>Araneomorphae</taxon>
        <taxon>Entelegynae</taxon>
        <taxon>Araneoidea</taxon>
        <taxon>Linyphiidae</taxon>
        <taxon>Erigoninae</taxon>
        <taxon>Oedothorax</taxon>
    </lineage>
</organism>
<dbReference type="Gene3D" id="1.10.287.630">
    <property type="entry name" value="Helix hairpin bin"/>
    <property type="match status" value="1"/>
</dbReference>
<evidence type="ECO:0000256" key="4">
    <source>
        <dbReference type="ARBA" id="ARBA00022989"/>
    </source>
</evidence>
<feature type="region of interest" description="Disordered" evidence="9">
    <location>
        <begin position="746"/>
        <end position="856"/>
    </location>
</feature>
<feature type="transmembrane region" description="Helical" evidence="10">
    <location>
        <begin position="256"/>
        <end position="277"/>
    </location>
</feature>
<dbReference type="GO" id="GO:0005221">
    <property type="term" value="F:intracellularly cyclic nucleotide-activated monoatomic cation channel activity"/>
    <property type="evidence" value="ECO:0007669"/>
    <property type="project" value="InterPro"/>
</dbReference>
<dbReference type="Pfam" id="PF00520">
    <property type="entry name" value="Ion_trans"/>
    <property type="match status" value="1"/>
</dbReference>
<comment type="subcellular location">
    <subcellularLocation>
        <location evidence="1">Membrane</location>
        <topology evidence="1">Multi-pass membrane protein</topology>
    </subcellularLocation>
</comment>
<evidence type="ECO:0000256" key="1">
    <source>
        <dbReference type="ARBA" id="ARBA00004141"/>
    </source>
</evidence>
<feature type="compositionally biased region" description="Polar residues" evidence="9">
    <location>
        <begin position="809"/>
        <end position="818"/>
    </location>
</feature>
<evidence type="ECO:0000256" key="5">
    <source>
        <dbReference type="ARBA" id="ARBA00023065"/>
    </source>
</evidence>
<dbReference type="InterPro" id="IPR018490">
    <property type="entry name" value="cNMP-bd_dom_sf"/>
</dbReference>
<dbReference type="GO" id="GO:0016020">
    <property type="term" value="C:membrane"/>
    <property type="evidence" value="ECO:0007669"/>
    <property type="project" value="UniProtKB-SubCell"/>
</dbReference>
<feature type="compositionally biased region" description="Polar residues" evidence="9">
    <location>
        <begin position="613"/>
        <end position="626"/>
    </location>
</feature>
<keyword evidence="3 10" id="KW-0812">Transmembrane</keyword>
<dbReference type="Gene3D" id="1.10.287.70">
    <property type="match status" value="1"/>
</dbReference>
<dbReference type="Gene3D" id="2.60.120.10">
    <property type="entry name" value="Jelly Rolls"/>
    <property type="match status" value="1"/>
</dbReference>
<dbReference type="PANTHER" id="PTHR45638:SF7">
    <property type="entry name" value="CYCLIC NUCLEOTIDE-GATED ION CHANNEL-LIKE, ISOFORM E"/>
    <property type="match status" value="1"/>
</dbReference>
<dbReference type="CDD" id="cd00038">
    <property type="entry name" value="CAP_ED"/>
    <property type="match status" value="1"/>
</dbReference>
<keyword evidence="13" id="KW-1185">Reference proteome</keyword>
<feature type="transmembrane region" description="Helical" evidence="10">
    <location>
        <begin position="121"/>
        <end position="142"/>
    </location>
</feature>
<keyword evidence="5" id="KW-0406">Ion transport</keyword>
<feature type="compositionally biased region" description="Polar residues" evidence="9">
    <location>
        <begin position="1218"/>
        <end position="1239"/>
    </location>
</feature>
<feature type="domain" description="Cyclic nucleotide-binding" evidence="11">
    <location>
        <begin position="438"/>
        <end position="534"/>
    </location>
</feature>
<dbReference type="PROSITE" id="PS00889">
    <property type="entry name" value="CNMP_BINDING_2"/>
    <property type="match status" value="1"/>
</dbReference>
<keyword evidence="8" id="KW-0407">Ion channel</keyword>
<dbReference type="SUPFAM" id="SSF51206">
    <property type="entry name" value="cAMP-binding domain-like"/>
    <property type="match status" value="1"/>
</dbReference>
<evidence type="ECO:0000256" key="6">
    <source>
        <dbReference type="ARBA" id="ARBA00023136"/>
    </source>
</evidence>
<dbReference type="PROSITE" id="PS00888">
    <property type="entry name" value="CNMP_BINDING_1"/>
    <property type="match status" value="1"/>
</dbReference>
<protein>
    <recommendedName>
        <fullName evidence="11">Cyclic nucleotide-binding domain-containing protein</fullName>
    </recommendedName>
</protein>
<keyword evidence="2" id="KW-0813">Transport</keyword>
<dbReference type="PANTHER" id="PTHR45638">
    <property type="entry name" value="CYCLIC NUCLEOTIDE-GATED CATION CHANNEL SUBUNIT A"/>
    <property type="match status" value="1"/>
</dbReference>
<feature type="compositionally biased region" description="Basic and acidic residues" evidence="9">
    <location>
        <begin position="789"/>
        <end position="798"/>
    </location>
</feature>
<dbReference type="SUPFAM" id="SSF81324">
    <property type="entry name" value="Voltage-gated potassium channels"/>
    <property type="match status" value="1"/>
</dbReference>
<dbReference type="InterPro" id="IPR050866">
    <property type="entry name" value="CNG_cation_channel"/>
</dbReference>
<name>A0AAV6V2Q4_9ARAC</name>
<feature type="transmembrane region" description="Helical" evidence="10">
    <location>
        <begin position="203"/>
        <end position="220"/>
    </location>
</feature>